<protein>
    <submittedName>
        <fullName evidence="2">Uncharacterized protein</fullName>
    </submittedName>
</protein>
<comment type="caution">
    <text evidence="2">The sequence shown here is derived from an EMBL/GenBank/DDBJ whole genome shotgun (WGS) entry which is preliminary data.</text>
</comment>
<evidence type="ECO:0000256" key="1">
    <source>
        <dbReference type="SAM" id="MobiDB-lite"/>
    </source>
</evidence>
<dbReference type="AlphaFoldDB" id="A0A081G4L1"/>
<keyword evidence="3" id="KW-1185">Reference proteome</keyword>
<dbReference type="eggNOG" id="ENOG502ZJMQ">
    <property type="taxonomic scope" value="Bacteria"/>
</dbReference>
<dbReference type="STRING" id="1232683.ADIMK_0028"/>
<organism evidence="2 3">
    <name type="scientific">Marinobacterium lacunae</name>
    <dbReference type="NCBI Taxonomy" id="1232683"/>
    <lineage>
        <taxon>Bacteria</taxon>
        <taxon>Pseudomonadati</taxon>
        <taxon>Pseudomonadota</taxon>
        <taxon>Gammaproteobacteria</taxon>
        <taxon>Oceanospirillales</taxon>
        <taxon>Oceanospirillaceae</taxon>
        <taxon>Marinobacterium</taxon>
    </lineage>
</organism>
<feature type="region of interest" description="Disordered" evidence="1">
    <location>
        <begin position="1"/>
        <end position="58"/>
    </location>
</feature>
<sequence>MSENEQWNGRNRRSGQDRRQQPDRREDIRFEPGKKDRRQNRGRRVEDRDMWEEAMKED</sequence>
<dbReference type="PATRIC" id="fig|1232683.4.peg.28"/>
<dbReference type="Proteomes" id="UP000028252">
    <property type="component" value="Unassembled WGS sequence"/>
</dbReference>
<gene>
    <name evidence="2" type="ORF">ADIMK_0028</name>
</gene>
<feature type="compositionally biased region" description="Basic and acidic residues" evidence="1">
    <location>
        <begin position="43"/>
        <end position="58"/>
    </location>
</feature>
<dbReference type="EMBL" id="JMQN01000004">
    <property type="protein sequence ID" value="KEA65716.1"/>
    <property type="molecule type" value="Genomic_DNA"/>
</dbReference>
<name>A0A081G4L1_9GAMM</name>
<proteinExistence type="predicted"/>
<evidence type="ECO:0000313" key="3">
    <source>
        <dbReference type="Proteomes" id="UP000028252"/>
    </source>
</evidence>
<accession>A0A081G4L1</accession>
<dbReference type="RefSeq" id="WP_197027436.1">
    <property type="nucleotide sequence ID" value="NZ_JMQN01000004.1"/>
</dbReference>
<feature type="compositionally biased region" description="Basic and acidic residues" evidence="1">
    <location>
        <begin position="14"/>
        <end position="34"/>
    </location>
</feature>
<reference evidence="2 3" key="1">
    <citation type="submission" date="2014-04" db="EMBL/GenBank/DDBJ databases">
        <title>Marinobacterium kochiensis sp. nov., isolated from sediment sample collected from Kochi backwaters in Kerala, India.</title>
        <authorList>
            <person name="Singh A."/>
            <person name="Pinnaka A.K."/>
        </authorList>
    </citation>
    <scope>NUCLEOTIDE SEQUENCE [LARGE SCALE GENOMIC DNA]</scope>
    <source>
        <strain evidence="2 3">AK27</strain>
    </source>
</reference>
<evidence type="ECO:0000313" key="2">
    <source>
        <dbReference type="EMBL" id="KEA65716.1"/>
    </source>
</evidence>